<feature type="compositionally biased region" description="Polar residues" evidence="1">
    <location>
        <begin position="607"/>
        <end position="618"/>
    </location>
</feature>
<sequence>MDALTTLERLRPDDELLDDDALERIWNTAILRATPERRPDTERHTSELSLGVAVADDQRPRHRRVTVERTSALEPQPRRWPALAAAAVVLLAAGSLMWAAVRREATDGADIGASDQDRLAALMADAVEYPVSAADPPEGPSTALSFREPGTVRAVTTPSGMTVFRESGVTAAPGYGVFEARCVGLDGRTSGCELPNASGLPWIPDPARTGVSVWVDVPAEVDVVVLIDGDNRLWQRPVSQLAVWPSPTDPDWSVEAFDTTGRSIARIDQSTIDERNASSSPNSEPDDAASSGVALSNFRACLVTAGATFDRDATLPQFAEGVDASATWDRCVASALPGGPREATPLDVEARSTNMVIDPAPPGDPFRTDVTSSTSTLRIYTQDRPDPENGPWIMVGWSPEGTAGVPTVGDPLEPDRQFFDGGRGYVISVGVDPAEIRRLINGAVVEADGRRSIDPTELPDGLRLAFDGDQVSDAGRRARGSSASEVAWWVEPGNGPFVRLLVADDPDMTGWRTGRVRDAWFEVEVEDTRVDEHPAYLLDGAGVRVLSWHDGSRWLQLVASDATEDQLLDLARDVRQADPAEWADIRLADDTGSPSDANRATIGPPGSDTTPILSPTTIGSVTLPDGTELSITAADFGELTLSDADGFVISSISAGGAGAVVTPMRVTADVSPEAATGDLVYGIVVAGSSITIRDDATGEEIPVALTDERVPMNGFVGFAARLPISTTYATMTVTDPTTGTTTESPIGY</sequence>
<gene>
    <name evidence="2" type="ORF">UFOPK1493_03993</name>
</gene>
<protein>
    <submittedName>
        <fullName evidence="2">Unannotated protein</fullName>
    </submittedName>
</protein>
<reference evidence="2" key="1">
    <citation type="submission" date="2020-05" db="EMBL/GenBank/DDBJ databases">
        <authorList>
            <person name="Chiriac C."/>
            <person name="Salcher M."/>
            <person name="Ghai R."/>
            <person name="Kavagutti S V."/>
        </authorList>
    </citation>
    <scope>NUCLEOTIDE SEQUENCE</scope>
</reference>
<evidence type="ECO:0000256" key="1">
    <source>
        <dbReference type="SAM" id="MobiDB-lite"/>
    </source>
</evidence>
<proteinExistence type="predicted"/>
<feature type="region of interest" description="Disordered" evidence="1">
    <location>
        <begin position="587"/>
        <end position="618"/>
    </location>
</feature>
<name>A0A6J6G9E4_9ZZZZ</name>
<organism evidence="2">
    <name type="scientific">freshwater metagenome</name>
    <dbReference type="NCBI Taxonomy" id="449393"/>
    <lineage>
        <taxon>unclassified sequences</taxon>
        <taxon>metagenomes</taxon>
        <taxon>ecological metagenomes</taxon>
    </lineage>
</organism>
<evidence type="ECO:0000313" key="2">
    <source>
        <dbReference type="EMBL" id="CAB4595715.1"/>
    </source>
</evidence>
<feature type="region of interest" description="Disordered" evidence="1">
    <location>
        <begin position="266"/>
        <end position="291"/>
    </location>
</feature>
<dbReference type="AlphaFoldDB" id="A0A6J6G9E4"/>
<accession>A0A6J6G9E4</accession>
<dbReference type="EMBL" id="CAEZSR010000269">
    <property type="protein sequence ID" value="CAB4595715.1"/>
    <property type="molecule type" value="Genomic_DNA"/>
</dbReference>